<keyword evidence="2 3" id="KW-1133">Transmembrane helix</keyword>
<keyword evidence="3" id="KW-0472">Membrane</keyword>
<sequence length="476" mass="48761">MEMIAGPSTMPLPMRVISAPPFTPFPQPGFLAGVSGGPLVALFAMQAGAAALSAIAVAGDGRWPDLRIPGALVLVAAVGHVLLWGGLVVPVRRFADATARMAAQDRVDMVPRGRVAELDRVALGLYRFHPSGVSRRSSRPRRLVVPLAAAPCLVALLVLGWVVPTAIATVGGAALPIEEVARAAGVRADERAAELDAALRGGLTALQRAADPPTGGVVADPGTTVSGILAAEPLFRSVSIVDRAGRPIVTAGPALDEPVAVPPAEPRVVQANTSGSEPLVRASAPMDGTTALVAEFDPRALNDVIRAAGGDTRVVDPQRATVLDTGGYTAFEPLDDPALGALAARVSTDAPRAEQPVDGRGAAARLVSAPGAPTDLGWVLIEEQDVTVAALADDGSRRATLVVIALITSLAVGALAWTTVTVVLPARRLARHVERLATGDEVPPLAPQRLDELGTAVAATNHFAVTHTGPAGEIRP</sequence>
<feature type="transmembrane region" description="Helical" evidence="3">
    <location>
        <begin position="68"/>
        <end position="91"/>
    </location>
</feature>
<dbReference type="Gene3D" id="6.10.340.10">
    <property type="match status" value="1"/>
</dbReference>
<evidence type="ECO:0000256" key="3">
    <source>
        <dbReference type="SAM" id="Phobius"/>
    </source>
</evidence>
<evidence type="ECO:0000256" key="2">
    <source>
        <dbReference type="ARBA" id="ARBA00022989"/>
    </source>
</evidence>
<dbReference type="InterPro" id="IPR003660">
    <property type="entry name" value="HAMP_dom"/>
</dbReference>
<dbReference type="RefSeq" id="WP_147255282.1">
    <property type="nucleotide sequence ID" value="NZ_VIWU01000001.1"/>
</dbReference>
<evidence type="ECO:0000256" key="1">
    <source>
        <dbReference type="ARBA" id="ARBA00022692"/>
    </source>
</evidence>
<feature type="transmembrane region" description="Helical" evidence="3">
    <location>
        <begin position="143"/>
        <end position="163"/>
    </location>
</feature>
<dbReference type="Proteomes" id="UP000321261">
    <property type="component" value="Unassembled WGS sequence"/>
</dbReference>
<organism evidence="5 6">
    <name type="scientific">Pseudonocardia hierapolitana</name>
    <dbReference type="NCBI Taxonomy" id="1128676"/>
    <lineage>
        <taxon>Bacteria</taxon>
        <taxon>Bacillati</taxon>
        <taxon>Actinomycetota</taxon>
        <taxon>Actinomycetes</taxon>
        <taxon>Pseudonocardiales</taxon>
        <taxon>Pseudonocardiaceae</taxon>
        <taxon>Pseudonocardia</taxon>
    </lineage>
</organism>
<accession>A0A561SMX2</accession>
<dbReference type="GO" id="GO:0007165">
    <property type="term" value="P:signal transduction"/>
    <property type="evidence" value="ECO:0007669"/>
    <property type="project" value="InterPro"/>
</dbReference>
<protein>
    <submittedName>
        <fullName evidence="5">HAMP domain-containing protein</fullName>
    </submittedName>
</protein>
<gene>
    <name evidence="5" type="ORF">FHX44_112090</name>
</gene>
<evidence type="ECO:0000313" key="6">
    <source>
        <dbReference type="Proteomes" id="UP000321261"/>
    </source>
</evidence>
<dbReference type="CDD" id="cd06225">
    <property type="entry name" value="HAMP"/>
    <property type="match status" value="1"/>
</dbReference>
<evidence type="ECO:0000313" key="5">
    <source>
        <dbReference type="EMBL" id="TWF76202.1"/>
    </source>
</evidence>
<keyword evidence="6" id="KW-1185">Reference proteome</keyword>
<proteinExistence type="predicted"/>
<feature type="domain" description="HAMP" evidence="4">
    <location>
        <begin position="421"/>
        <end position="459"/>
    </location>
</feature>
<dbReference type="Pfam" id="PF00672">
    <property type="entry name" value="HAMP"/>
    <property type="match status" value="1"/>
</dbReference>
<reference evidence="5 6" key="1">
    <citation type="submission" date="2019-06" db="EMBL/GenBank/DDBJ databases">
        <title>Sequencing the genomes of 1000 actinobacteria strains.</title>
        <authorList>
            <person name="Klenk H.-P."/>
        </authorList>
    </citation>
    <scope>NUCLEOTIDE SEQUENCE [LARGE SCALE GENOMIC DNA]</scope>
    <source>
        <strain evidence="5 6">DSM 45671</strain>
    </source>
</reference>
<dbReference type="AlphaFoldDB" id="A0A561SMX2"/>
<keyword evidence="1 3" id="KW-0812">Transmembrane</keyword>
<name>A0A561SMX2_9PSEU</name>
<comment type="caution">
    <text evidence="5">The sequence shown here is derived from an EMBL/GenBank/DDBJ whole genome shotgun (WGS) entry which is preliminary data.</text>
</comment>
<evidence type="ECO:0000259" key="4">
    <source>
        <dbReference type="Pfam" id="PF00672"/>
    </source>
</evidence>
<dbReference type="EMBL" id="VIWU01000001">
    <property type="protein sequence ID" value="TWF76202.1"/>
    <property type="molecule type" value="Genomic_DNA"/>
</dbReference>
<feature type="transmembrane region" description="Helical" evidence="3">
    <location>
        <begin position="401"/>
        <end position="426"/>
    </location>
</feature>
<dbReference type="OrthoDB" id="3565059at2"/>
<dbReference type="GO" id="GO:0016020">
    <property type="term" value="C:membrane"/>
    <property type="evidence" value="ECO:0007669"/>
    <property type="project" value="InterPro"/>
</dbReference>